<feature type="signal peptide" evidence="1">
    <location>
        <begin position="1"/>
        <end position="20"/>
    </location>
</feature>
<dbReference type="EMBL" id="WIXK01000013">
    <property type="protein sequence ID" value="MQY44304.1"/>
    <property type="molecule type" value="Genomic_DNA"/>
</dbReference>
<evidence type="ECO:0000313" key="3">
    <source>
        <dbReference type="Proteomes" id="UP000436694"/>
    </source>
</evidence>
<accession>A0A844B189</accession>
<evidence type="ECO:0000256" key="1">
    <source>
        <dbReference type="SAM" id="SignalP"/>
    </source>
</evidence>
<dbReference type="SUPFAM" id="SSF52833">
    <property type="entry name" value="Thioredoxin-like"/>
    <property type="match status" value="1"/>
</dbReference>
<evidence type="ECO:0000313" key="2">
    <source>
        <dbReference type="EMBL" id="MQY44304.1"/>
    </source>
</evidence>
<gene>
    <name evidence="2" type="ORF">GG681_16780</name>
</gene>
<name>A0A844B189_9RHOB</name>
<dbReference type="RefSeq" id="WP_153549194.1">
    <property type="nucleotide sequence ID" value="NZ_WIXK01000013.1"/>
</dbReference>
<sequence length="244" mass="26707">MRILSVVACLVGLAAAPLSAQTQHENTQTAAQNVPVVVELFTSQGCSSCPPADELLTRLAQKEDILALALHVDYWDYIGWKDEFASPAFTRRQKGYAHVGSRRMIYTPQMVIMGYEDVVGANAAAVMDVVSEYRKTPPPVQLQAETSEAEVRLTVTAVQDVEQAVPILVHMVTYEPMQTVNITRGELRGHTIDYANVVEELSVIGTWDGTGEFKVAVPRQSEGKTAFLVQQGSYGRILGALKLD</sequence>
<keyword evidence="3" id="KW-1185">Reference proteome</keyword>
<comment type="caution">
    <text evidence="2">The sequence shown here is derived from an EMBL/GenBank/DDBJ whole genome shotgun (WGS) entry which is preliminary data.</text>
</comment>
<dbReference type="PANTHER" id="PTHR36057">
    <property type="match status" value="1"/>
</dbReference>
<dbReference type="PANTHER" id="PTHR36057:SF1">
    <property type="entry name" value="LIPOPROTEIN LIPID ATTACHMENT SITE-LIKE PROTEIN, PUTATIVE (DUF1223)-RELATED"/>
    <property type="match status" value="1"/>
</dbReference>
<dbReference type="Pfam" id="PF06764">
    <property type="entry name" value="DUF1223"/>
    <property type="match status" value="1"/>
</dbReference>
<organism evidence="2 3">
    <name type="scientific">Tritonibacter aquimaris</name>
    <dbReference type="NCBI Taxonomy" id="2663379"/>
    <lineage>
        <taxon>Bacteria</taxon>
        <taxon>Pseudomonadati</taxon>
        <taxon>Pseudomonadota</taxon>
        <taxon>Alphaproteobacteria</taxon>
        <taxon>Rhodobacterales</taxon>
        <taxon>Paracoccaceae</taxon>
        <taxon>Tritonibacter</taxon>
    </lineage>
</organism>
<keyword evidence="1" id="KW-0732">Signal</keyword>
<dbReference type="InterPro" id="IPR010634">
    <property type="entry name" value="DUF1223"/>
</dbReference>
<feature type="chain" id="PRO_5032960292" evidence="1">
    <location>
        <begin position="21"/>
        <end position="244"/>
    </location>
</feature>
<reference evidence="2 3" key="1">
    <citation type="submission" date="2019-10" db="EMBL/GenBank/DDBJ databases">
        <title>Epibacterium sp. nov., isolated from seawater.</title>
        <authorList>
            <person name="Zhang X."/>
            <person name="Li N."/>
        </authorList>
    </citation>
    <scope>NUCLEOTIDE SEQUENCE [LARGE SCALE GENOMIC DNA]</scope>
    <source>
        <strain evidence="2 3">SM1969</strain>
    </source>
</reference>
<protein>
    <submittedName>
        <fullName evidence="2">DUF1223 domain-containing protein</fullName>
    </submittedName>
</protein>
<dbReference type="Proteomes" id="UP000436694">
    <property type="component" value="Unassembled WGS sequence"/>
</dbReference>
<proteinExistence type="predicted"/>
<dbReference type="AlphaFoldDB" id="A0A844B189"/>
<dbReference type="InterPro" id="IPR036249">
    <property type="entry name" value="Thioredoxin-like_sf"/>
</dbReference>